<accession>A0A233SIP9</accession>
<dbReference type="RefSeq" id="WP_094217126.1">
    <property type="nucleotide sequence ID" value="NZ_MCGQ01000013.1"/>
</dbReference>
<protein>
    <submittedName>
        <fullName evidence="1">Uncharacterized protein</fullName>
    </submittedName>
</protein>
<reference evidence="1 2" key="1">
    <citation type="submission" date="2016-07" db="EMBL/GenBank/DDBJ databases">
        <title>Draft genome of Streptomyces diastatochromogenes.</title>
        <authorList>
            <person name="Podduturi R."/>
            <person name="Lukassen M.B."/>
            <person name="Clausen N."/>
            <person name="Nielsen J.L."/>
            <person name="Jorgensen N.O."/>
        </authorList>
    </citation>
    <scope>NUCLEOTIDE SEQUENCE [LARGE SCALE GENOMIC DNA]</scope>
    <source>
        <strain evidence="1 2">DSM 40608</strain>
    </source>
</reference>
<sequence>MTEMTESHRPARTAEEAVEQLRVALHDVGIVLPSLGIDPVTGASGHPYALVSLGRCNLGVASRLAAALRTAASGGGA</sequence>
<proteinExistence type="predicted"/>
<name>A0A233SIP9_STRDA</name>
<evidence type="ECO:0000313" key="2">
    <source>
        <dbReference type="Proteomes" id="UP000215483"/>
    </source>
</evidence>
<gene>
    <name evidence="1" type="ORF">BEK98_15345</name>
</gene>
<dbReference type="OrthoDB" id="4331723at2"/>
<comment type="caution">
    <text evidence="1">The sequence shown here is derived from an EMBL/GenBank/DDBJ whole genome shotgun (WGS) entry which is preliminary data.</text>
</comment>
<dbReference type="EMBL" id="MCGQ01000013">
    <property type="protein sequence ID" value="OXY95524.1"/>
    <property type="molecule type" value="Genomic_DNA"/>
</dbReference>
<keyword evidence="2" id="KW-1185">Reference proteome</keyword>
<evidence type="ECO:0000313" key="1">
    <source>
        <dbReference type="EMBL" id="OXY95524.1"/>
    </source>
</evidence>
<dbReference type="Proteomes" id="UP000215483">
    <property type="component" value="Unassembled WGS sequence"/>
</dbReference>
<organism evidence="1 2">
    <name type="scientific">Streptomyces diastatochromogenes</name>
    <dbReference type="NCBI Taxonomy" id="42236"/>
    <lineage>
        <taxon>Bacteria</taxon>
        <taxon>Bacillati</taxon>
        <taxon>Actinomycetota</taxon>
        <taxon>Actinomycetes</taxon>
        <taxon>Kitasatosporales</taxon>
        <taxon>Streptomycetaceae</taxon>
        <taxon>Streptomyces</taxon>
    </lineage>
</organism>
<dbReference type="AlphaFoldDB" id="A0A233SIP9"/>